<reference evidence="1 2" key="1">
    <citation type="submission" date="2019-04" db="EMBL/GenBank/DDBJ databases">
        <title>Taxonomy of novel Haliea sp. from mangrove soil of West Coast of India.</title>
        <authorList>
            <person name="Verma A."/>
            <person name="Kumar P."/>
            <person name="Krishnamurthi S."/>
        </authorList>
    </citation>
    <scope>NUCLEOTIDE SEQUENCE [LARGE SCALE GENOMIC DNA]</scope>
    <source>
        <strain evidence="1 2">SAOS-164</strain>
    </source>
</reference>
<dbReference type="Pfam" id="PF05742">
    <property type="entry name" value="TANGO2"/>
    <property type="match status" value="1"/>
</dbReference>
<dbReference type="EMBL" id="SRLE01000002">
    <property type="protein sequence ID" value="TGD75872.1"/>
    <property type="molecule type" value="Genomic_DNA"/>
</dbReference>
<dbReference type="PANTHER" id="PTHR17985:SF8">
    <property type="entry name" value="TRANSPORT AND GOLGI ORGANIZATION PROTEIN 2 HOMOLOG"/>
    <property type="match status" value="1"/>
</dbReference>
<proteinExistence type="predicted"/>
<dbReference type="InterPro" id="IPR008551">
    <property type="entry name" value="TANGO2"/>
</dbReference>
<evidence type="ECO:0000313" key="1">
    <source>
        <dbReference type="EMBL" id="TGD75872.1"/>
    </source>
</evidence>
<accession>A0A4Z0M839</accession>
<gene>
    <name evidence="1" type="ORF">E4634_02495</name>
</gene>
<protein>
    <submittedName>
        <fullName evidence="1">NRDE family protein</fullName>
    </submittedName>
</protein>
<evidence type="ECO:0000313" key="2">
    <source>
        <dbReference type="Proteomes" id="UP000298050"/>
    </source>
</evidence>
<dbReference type="PANTHER" id="PTHR17985">
    <property type="entry name" value="SER/THR-RICH PROTEIN T10 IN DGCR REGION"/>
    <property type="match status" value="1"/>
</dbReference>
<dbReference type="AlphaFoldDB" id="A0A4Z0M839"/>
<name>A0A4Z0M839_9GAMM</name>
<comment type="caution">
    <text evidence="1">The sequence shown here is derived from an EMBL/GenBank/DDBJ whole genome shotgun (WGS) entry which is preliminary data.</text>
</comment>
<keyword evidence="2" id="KW-1185">Reference proteome</keyword>
<dbReference type="Proteomes" id="UP000298050">
    <property type="component" value="Unassembled WGS sequence"/>
</dbReference>
<sequence length="255" mass="27789">MCLIVLAHRCSQRYPLALVANRDEFHARPTAAAAFWPEHPQVLAGRDLQAGGTWLGVTRGGRLAAITNFRDPSRTAPAPRSRGELTLDFLTGSLSPGDYIAQIETRFADYAGFNLLLGAGDELWYASNAGGGARRLDPGFYGLSNALLDTPWPKVETARRQLRQVLEQPLDHDALAGTLADRQQARESELALQGLEGEMERKFSAQFIVDPVYGTRACTSLWRDAQGTLHWREQAFAADGGAAGCVEQRLAPALS</sequence>
<dbReference type="OrthoDB" id="4380123at2"/>
<organism evidence="1 2">
    <name type="scientific">Mangrovimicrobium sediminis</name>
    <dbReference type="NCBI Taxonomy" id="2562682"/>
    <lineage>
        <taxon>Bacteria</taxon>
        <taxon>Pseudomonadati</taxon>
        <taxon>Pseudomonadota</taxon>
        <taxon>Gammaproteobacteria</taxon>
        <taxon>Cellvibrionales</taxon>
        <taxon>Halieaceae</taxon>
        <taxon>Mangrovimicrobium</taxon>
    </lineage>
</organism>